<evidence type="ECO:0000259" key="14">
    <source>
        <dbReference type="SMART" id="SM00382"/>
    </source>
</evidence>
<keyword evidence="9" id="KW-0342">GTP-binding</keyword>
<dbReference type="PANTHER" id="PTHR43134">
    <property type="entry name" value="SIGNAL RECOGNITION PARTICLE RECEPTOR SUBUNIT ALPHA"/>
    <property type="match status" value="1"/>
</dbReference>
<comment type="caution">
    <text evidence="16">The sequence shown here is derived from an EMBL/GenBank/DDBJ whole genome shotgun (WGS) entry which is preliminary data.</text>
</comment>
<keyword evidence="5" id="KW-1003">Cell membrane</keyword>
<dbReference type="SMART" id="SM00962">
    <property type="entry name" value="SRP54"/>
    <property type="match status" value="1"/>
</dbReference>
<evidence type="ECO:0000256" key="5">
    <source>
        <dbReference type="ARBA" id="ARBA00022475"/>
    </source>
</evidence>
<evidence type="ECO:0000256" key="10">
    <source>
        <dbReference type="ARBA" id="ARBA00023136"/>
    </source>
</evidence>
<evidence type="ECO:0000256" key="3">
    <source>
        <dbReference type="ARBA" id="ARBA00014919"/>
    </source>
</evidence>
<evidence type="ECO:0000256" key="7">
    <source>
        <dbReference type="ARBA" id="ARBA00022795"/>
    </source>
</evidence>
<evidence type="ECO:0000256" key="2">
    <source>
        <dbReference type="ARBA" id="ARBA00008531"/>
    </source>
</evidence>
<keyword evidence="4" id="KW-0813">Transport</keyword>
<dbReference type="InterPro" id="IPR000897">
    <property type="entry name" value="SRP54_GTPase_dom"/>
</dbReference>
<keyword evidence="17" id="KW-1185">Reference proteome</keyword>
<comment type="function">
    <text evidence="12">Necessary for flagellar biosynthesis. May be involved in translocation of the flagellum.</text>
</comment>
<dbReference type="PANTHER" id="PTHR43134:SF3">
    <property type="entry name" value="FLAGELLAR BIOSYNTHESIS PROTEIN FLHF"/>
    <property type="match status" value="1"/>
</dbReference>
<keyword evidence="10" id="KW-0472">Membrane</keyword>
<dbReference type="RefSeq" id="WP_377355671.1">
    <property type="nucleotide sequence ID" value="NZ_JBHTCM010000004.1"/>
</dbReference>
<dbReference type="InterPro" id="IPR047040">
    <property type="entry name" value="FlhF__GTPase_dom"/>
</dbReference>
<protein>
    <recommendedName>
        <fullName evidence="3">Flagellar biosynthesis protein FlhF</fullName>
    </recommendedName>
    <alternativeName>
        <fullName evidence="13">Flagella-associated GTP-binding protein</fullName>
    </alternativeName>
</protein>
<feature type="domain" description="SRP54-type proteins GTP-binding" evidence="15">
    <location>
        <begin position="125"/>
        <end position="314"/>
    </location>
</feature>
<evidence type="ECO:0000259" key="15">
    <source>
        <dbReference type="SMART" id="SM00962"/>
    </source>
</evidence>
<reference evidence="17" key="1">
    <citation type="journal article" date="2019" name="Int. J. Syst. Evol. Microbiol.">
        <title>The Global Catalogue of Microorganisms (GCM) 10K type strain sequencing project: providing services to taxonomists for standard genome sequencing and annotation.</title>
        <authorList>
            <consortium name="The Broad Institute Genomics Platform"/>
            <consortium name="The Broad Institute Genome Sequencing Center for Infectious Disease"/>
            <person name="Wu L."/>
            <person name="Ma J."/>
        </authorList>
    </citation>
    <scope>NUCLEOTIDE SEQUENCE [LARGE SCALE GENOMIC DNA]</scope>
    <source>
        <strain evidence="17">CGMCC 1.16275</strain>
    </source>
</reference>
<dbReference type="SUPFAM" id="SSF52540">
    <property type="entry name" value="P-loop containing nucleoside triphosphate hydrolases"/>
    <property type="match status" value="1"/>
</dbReference>
<evidence type="ECO:0000256" key="8">
    <source>
        <dbReference type="ARBA" id="ARBA00022927"/>
    </source>
</evidence>
<keyword evidence="7" id="KW-1005">Bacterial flagellum biogenesis</keyword>
<feature type="domain" description="AAA+ ATPase" evidence="14">
    <location>
        <begin position="124"/>
        <end position="303"/>
    </location>
</feature>
<sequence>MRLKSFHAPTMADAMRLVREVLGDDAIIVATREEEGVGVRVTAAIEEDEMLGGLGAAPLRLAAPLGPDVQDQVSDVLLRHGVPQELSAQMLDSIADLNARDPLTALSAALDAVFTFSPLPETRAPRPIMLVGPPGCGKTLTIAKLCARSALRGRPVGVISTDTVRAGGIEQLQAFTRVLKLRLITVEDPPALAGALEVQRGIEQVVIDSAGRNPYSAADMRDLREYLAAADVDPVLVMPAGLDAVEAAETARAFADVGVTRLLPTRLDLARRLGSLLAAAHEGGLALTDASTTPKVAEGLTPLSPTQLARLMMPEAEAGQRRAKQTGTHS</sequence>
<dbReference type="SMART" id="SM00382">
    <property type="entry name" value="AAA"/>
    <property type="match status" value="1"/>
</dbReference>
<dbReference type="EMBL" id="JBHTCM010000004">
    <property type="protein sequence ID" value="MFC7331721.1"/>
    <property type="molecule type" value="Genomic_DNA"/>
</dbReference>
<evidence type="ECO:0000256" key="9">
    <source>
        <dbReference type="ARBA" id="ARBA00023134"/>
    </source>
</evidence>
<dbReference type="InterPro" id="IPR003593">
    <property type="entry name" value="AAA+_ATPase"/>
</dbReference>
<gene>
    <name evidence="16" type="ORF">ACFQPS_00970</name>
</gene>
<accession>A0ABW2KQY3</accession>
<evidence type="ECO:0000256" key="1">
    <source>
        <dbReference type="ARBA" id="ARBA00004515"/>
    </source>
</evidence>
<dbReference type="CDD" id="cd17873">
    <property type="entry name" value="FlhF"/>
    <property type="match status" value="1"/>
</dbReference>
<evidence type="ECO:0000256" key="13">
    <source>
        <dbReference type="ARBA" id="ARBA00030866"/>
    </source>
</evidence>
<name>A0ABW2KQY3_9PROT</name>
<comment type="subcellular location">
    <subcellularLocation>
        <location evidence="1">Cell inner membrane</location>
        <topology evidence="1">Peripheral membrane protein</topology>
        <orientation evidence="1">Cytoplasmic side</orientation>
    </subcellularLocation>
</comment>
<evidence type="ECO:0000256" key="12">
    <source>
        <dbReference type="ARBA" id="ARBA00025337"/>
    </source>
</evidence>
<evidence type="ECO:0000256" key="4">
    <source>
        <dbReference type="ARBA" id="ARBA00022448"/>
    </source>
</evidence>
<organism evidence="16 17">
    <name type="scientific">Rhodocista pekingensis</name>
    <dbReference type="NCBI Taxonomy" id="201185"/>
    <lineage>
        <taxon>Bacteria</taxon>
        <taxon>Pseudomonadati</taxon>
        <taxon>Pseudomonadota</taxon>
        <taxon>Alphaproteobacteria</taxon>
        <taxon>Rhodospirillales</taxon>
        <taxon>Azospirillaceae</taxon>
        <taxon>Rhodocista</taxon>
    </lineage>
</organism>
<keyword evidence="11" id="KW-1006">Bacterial flagellum protein export</keyword>
<evidence type="ECO:0000313" key="17">
    <source>
        <dbReference type="Proteomes" id="UP001596456"/>
    </source>
</evidence>
<evidence type="ECO:0000256" key="11">
    <source>
        <dbReference type="ARBA" id="ARBA00023225"/>
    </source>
</evidence>
<proteinExistence type="inferred from homology"/>
<dbReference type="Gene3D" id="3.40.50.300">
    <property type="entry name" value="P-loop containing nucleotide triphosphate hydrolases"/>
    <property type="match status" value="1"/>
</dbReference>
<keyword evidence="6" id="KW-0547">Nucleotide-binding</keyword>
<dbReference type="Pfam" id="PF00448">
    <property type="entry name" value="SRP54"/>
    <property type="match status" value="1"/>
</dbReference>
<keyword evidence="8" id="KW-0653">Protein transport</keyword>
<comment type="similarity">
    <text evidence="2">Belongs to the GTP-binding SRP family.</text>
</comment>
<dbReference type="InterPro" id="IPR027417">
    <property type="entry name" value="P-loop_NTPase"/>
</dbReference>
<evidence type="ECO:0000256" key="6">
    <source>
        <dbReference type="ARBA" id="ARBA00022741"/>
    </source>
</evidence>
<evidence type="ECO:0000313" key="16">
    <source>
        <dbReference type="EMBL" id="MFC7331721.1"/>
    </source>
</evidence>
<dbReference type="Proteomes" id="UP001596456">
    <property type="component" value="Unassembled WGS sequence"/>
</dbReference>